<name>A0A0N0NI66_9EURO</name>
<evidence type="ECO:0000313" key="3">
    <source>
        <dbReference type="Proteomes" id="UP000038010"/>
    </source>
</evidence>
<gene>
    <name evidence="2" type="ORF">AB675_11003</name>
</gene>
<accession>A0A0N0NI66</accession>
<dbReference type="RefSeq" id="XP_017995454.1">
    <property type="nucleotide sequence ID" value="XM_018139815.1"/>
</dbReference>
<comment type="caution">
    <text evidence="2">The sequence shown here is derived from an EMBL/GenBank/DDBJ whole genome shotgun (WGS) entry which is preliminary data.</text>
</comment>
<proteinExistence type="predicted"/>
<dbReference type="GeneID" id="28731695"/>
<evidence type="ECO:0008006" key="4">
    <source>
        <dbReference type="Google" id="ProtNLM"/>
    </source>
</evidence>
<protein>
    <recommendedName>
        <fullName evidence="4">CBM1 domain-containing protein</fullName>
    </recommendedName>
</protein>
<reference evidence="2 3" key="1">
    <citation type="submission" date="2015-06" db="EMBL/GenBank/DDBJ databases">
        <title>Draft genome of the ant-associated black yeast Phialophora attae CBS 131958.</title>
        <authorList>
            <person name="Moreno L.F."/>
            <person name="Stielow B.J."/>
            <person name="de Hoog S."/>
            <person name="Vicente V.A."/>
            <person name="Weiss V.A."/>
            <person name="de Vries M."/>
            <person name="Cruz L.M."/>
            <person name="Souza E.M."/>
        </authorList>
    </citation>
    <scope>NUCLEOTIDE SEQUENCE [LARGE SCALE GENOMIC DNA]</scope>
    <source>
        <strain evidence="2 3">CBS 131958</strain>
    </source>
</reference>
<dbReference type="STRING" id="1664694.A0A0N0NI66"/>
<dbReference type="EMBL" id="LFJN01000039">
    <property type="protein sequence ID" value="KPI35491.1"/>
    <property type="molecule type" value="Genomic_DNA"/>
</dbReference>
<organism evidence="2 3">
    <name type="scientific">Cyphellophora attinorum</name>
    <dbReference type="NCBI Taxonomy" id="1664694"/>
    <lineage>
        <taxon>Eukaryota</taxon>
        <taxon>Fungi</taxon>
        <taxon>Dikarya</taxon>
        <taxon>Ascomycota</taxon>
        <taxon>Pezizomycotina</taxon>
        <taxon>Eurotiomycetes</taxon>
        <taxon>Chaetothyriomycetidae</taxon>
        <taxon>Chaetothyriales</taxon>
        <taxon>Cyphellophoraceae</taxon>
        <taxon>Cyphellophora</taxon>
    </lineage>
</organism>
<keyword evidence="1" id="KW-0732">Signal</keyword>
<dbReference type="VEuPathDB" id="FungiDB:AB675_11003"/>
<dbReference type="Proteomes" id="UP000038010">
    <property type="component" value="Unassembled WGS sequence"/>
</dbReference>
<evidence type="ECO:0000313" key="2">
    <source>
        <dbReference type="EMBL" id="KPI35491.1"/>
    </source>
</evidence>
<evidence type="ECO:0000256" key="1">
    <source>
        <dbReference type="SAM" id="SignalP"/>
    </source>
</evidence>
<keyword evidence="3" id="KW-1185">Reference proteome</keyword>
<dbReference type="OrthoDB" id="5089079at2759"/>
<feature type="signal peptide" evidence="1">
    <location>
        <begin position="1"/>
        <end position="19"/>
    </location>
</feature>
<dbReference type="AlphaFoldDB" id="A0A0N0NI66"/>
<sequence>MPLLHPLYLLPLLLPLAYTQTTTKSGTNVNGQYCPGAALGASINDGVANGGACCVAGTIYLSDCPGWPICTGPTTSVPPPQCSETIPLTASDYSARVSSAVASLSSQGIIYVSNGGE</sequence>
<feature type="chain" id="PRO_5005856739" description="CBM1 domain-containing protein" evidence="1">
    <location>
        <begin position="20"/>
        <end position="117"/>
    </location>
</feature>